<reference evidence="3" key="4">
    <citation type="journal article" date="2016" name="Gigascience">
        <title>De novo construction of an expanded transcriptome assembly for the western tarnished plant bug, Lygus hesperus.</title>
        <authorList>
            <person name="Tassone E.E."/>
            <person name="Geib S.M."/>
            <person name="Hall B."/>
            <person name="Fabrick J.A."/>
            <person name="Brent C.S."/>
            <person name="Hull J.J."/>
        </authorList>
    </citation>
    <scope>NUCLEOTIDE SEQUENCE</scope>
</reference>
<dbReference type="EMBL" id="GBRD01004624">
    <property type="protein sequence ID" value="JAG61197.1"/>
    <property type="molecule type" value="Transcribed_RNA"/>
</dbReference>
<gene>
    <name evidence="1" type="primary">Creb1</name>
    <name evidence="1" type="ORF">CM83_18838</name>
    <name evidence="3" type="ORF">g.38266</name>
</gene>
<evidence type="ECO:0000313" key="1">
    <source>
        <dbReference type="EMBL" id="JAG29961.1"/>
    </source>
</evidence>
<accession>A0A0A9YEA1</accession>
<reference evidence="2" key="3">
    <citation type="submission" date="2014-09" db="EMBL/GenBank/DDBJ databases">
        <authorList>
            <person name="Magalhaes I.L.F."/>
            <person name="Oliveira U."/>
            <person name="Santos F.R."/>
            <person name="Vidigal T.H.D.A."/>
            <person name="Brescovit A.D."/>
            <person name="Santos A.J."/>
        </authorList>
    </citation>
    <scope>NUCLEOTIDE SEQUENCE</scope>
</reference>
<protein>
    <submittedName>
        <fullName evidence="1">Cyclic AMP-responsive element-binding protein 1</fullName>
    </submittedName>
</protein>
<reference evidence="1" key="2">
    <citation type="submission" date="2014-07" db="EMBL/GenBank/DDBJ databases">
        <authorList>
            <person name="Hull J."/>
        </authorList>
    </citation>
    <scope>NUCLEOTIDE SEQUENCE</scope>
</reference>
<dbReference type="EMBL" id="GBHO01013643">
    <property type="protein sequence ID" value="JAG29961.1"/>
    <property type="molecule type" value="Transcribed_RNA"/>
</dbReference>
<evidence type="ECO:0000313" key="3">
    <source>
        <dbReference type="EMBL" id="JAQ11391.1"/>
    </source>
</evidence>
<evidence type="ECO:0000313" key="2">
    <source>
        <dbReference type="EMBL" id="JAG61197.1"/>
    </source>
</evidence>
<reference evidence="1" key="1">
    <citation type="journal article" date="2014" name="PLoS ONE">
        <title>Transcriptome-Based Identification of ABC Transporters in the Western Tarnished Plant Bug Lygus hesperus.</title>
        <authorList>
            <person name="Hull J.J."/>
            <person name="Chaney K."/>
            <person name="Geib S.M."/>
            <person name="Fabrick J.A."/>
            <person name="Brent C.S."/>
            <person name="Walsh D."/>
            <person name="Lavine L.C."/>
        </authorList>
    </citation>
    <scope>NUCLEOTIDE SEQUENCE</scope>
</reference>
<dbReference type="AlphaFoldDB" id="A0A0A9YEA1"/>
<proteinExistence type="predicted"/>
<organism evidence="1">
    <name type="scientific">Lygus hesperus</name>
    <name type="common">Western plant bug</name>
    <dbReference type="NCBI Taxonomy" id="30085"/>
    <lineage>
        <taxon>Eukaryota</taxon>
        <taxon>Metazoa</taxon>
        <taxon>Ecdysozoa</taxon>
        <taxon>Arthropoda</taxon>
        <taxon>Hexapoda</taxon>
        <taxon>Insecta</taxon>
        <taxon>Pterygota</taxon>
        <taxon>Neoptera</taxon>
        <taxon>Paraneoptera</taxon>
        <taxon>Hemiptera</taxon>
        <taxon>Heteroptera</taxon>
        <taxon>Panheteroptera</taxon>
        <taxon>Cimicomorpha</taxon>
        <taxon>Miridae</taxon>
        <taxon>Mirini</taxon>
        <taxon>Lygus</taxon>
    </lineage>
</organism>
<sequence>MDLVEKTEMWMKEVVEVRKETIPKVQELQKKVHDRESEVLMGFVSKIGESERSRSSLDTRTERKSLRPLLETLKYERFVPPNINSDEIIREITTLYDYPVHP</sequence>
<dbReference type="EMBL" id="GDHC01007238">
    <property type="protein sequence ID" value="JAQ11391.1"/>
    <property type="molecule type" value="Transcribed_RNA"/>
</dbReference>
<name>A0A0A9YEA1_LYGHE</name>